<keyword evidence="5" id="KW-1185">Reference proteome</keyword>
<feature type="region of interest" description="Disordered" evidence="2">
    <location>
        <begin position="722"/>
        <end position="849"/>
    </location>
</feature>
<dbReference type="PROSITE" id="PS50994">
    <property type="entry name" value="INTEGRASE"/>
    <property type="match status" value="1"/>
</dbReference>
<evidence type="ECO:0000256" key="2">
    <source>
        <dbReference type="SAM" id="MobiDB-lite"/>
    </source>
</evidence>
<dbReference type="Pfam" id="PF00665">
    <property type="entry name" value="rve"/>
    <property type="match status" value="1"/>
</dbReference>
<feature type="region of interest" description="Disordered" evidence="2">
    <location>
        <begin position="223"/>
        <end position="267"/>
    </location>
</feature>
<dbReference type="EMBL" id="DF974446">
    <property type="protein sequence ID" value="GAU48593.1"/>
    <property type="molecule type" value="Genomic_DNA"/>
</dbReference>
<dbReference type="OrthoDB" id="1429239at2759"/>
<reference evidence="5" key="1">
    <citation type="journal article" date="2017" name="Front. Plant Sci.">
        <title>Climate Clever Clovers: New Paradigm to Reduce the Environmental Footprint of Ruminants by Breeding Low Methanogenic Forages Utilizing Haplotype Variation.</title>
        <authorList>
            <person name="Kaur P."/>
            <person name="Appels R."/>
            <person name="Bayer P.E."/>
            <person name="Keeble-Gagnere G."/>
            <person name="Wang J."/>
            <person name="Hirakawa H."/>
            <person name="Shirasawa K."/>
            <person name="Vercoe P."/>
            <person name="Stefanova K."/>
            <person name="Durmic Z."/>
            <person name="Nichols P."/>
            <person name="Revell C."/>
            <person name="Isobe S.N."/>
            <person name="Edwards D."/>
            <person name="Erskine W."/>
        </authorList>
    </citation>
    <scope>NUCLEOTIDE SEQUENCE [LARGE SCALE GENOMIC DNA]</scope>
    <source>
        <strain evidence="5">cv. Daliak</strain>
    </source>
</reference>
<accession>A0A2Z6P274</accession>
<dbReference type="InterPro" id="IPR043502">
    <property type="entry name" value="DNA/RNA_pol_sf"/>
</dbReference>
<dbReference type="Pfam" id="PF25597">
    <property type="entry name" value="SH3_retrovirus"/>
    <property type="match status" value="1"/>
</dbReference>
<evidence type="ECO:0000256" key="1">
    <source>
        <dbReference type="ARBA" id="ARBA00022750"/>
    </source>
</evidence>
<keyword evidence="1" id="KW-0064">Aspartyl protease</keyword>
<organism evidence="4 5">
    <name type="scientific">Trifolium subterraneum</name>
    <name type="common">Subterranean clover</name>
    <dbReference type="NCBI Taxonomy" id="3900"/>
    <lineage>
        <taxon>Eukaryota</taxon>
        <taxon>Viridiplantae</taxon>
        <taxon>Streptophyta</taxon>
        <taxon>Embryophyta</taxon>
        <taxon>Tracheophyta</taxon>
        <taxon>Spermatophyta</taxon>
        <taxon>Magnoliopsida</taxon>
        <taxon>eudicotyledons</taxon>
        <taxon>Gunneridae</taxon>
        <taxon>Pentapetalae</taxon>
        <taxon>rosids</taxon>
        <taxon>fabids</taxon>
        <taxon>Fabales</taxon>
        <taxon>Fabaceae</taxon>
        <taxon>Papilionoideae</taxon>
        <taxon>50 kb inversion clade</taxon>
        <taxon>NPAAA clade</taxon>
        <taxon>Hologalegina</taxon>
        <taxon>IRL clade</taxon>
        <taxon>Trifolieae</taxon>
        <taxon>Trifolium</taxon>
    </lineage>
</organism>
<protein>
    <recommendedName>
        <fullName evidence="3">Integrase catalytic domain-containing protein</fullName>
    </recommendedName>
</protein>
<keyword evidence="1" id="KW-0645">Protease</keyword>
<dbReference type="Pfam" id="PF07727">
    <property type="entry name" value="RVT_2"/>
    <property type="match status" value="2"/>
</dbReference>
<evidence type="ECO:0000313" key="4">
    <source>
        <dbReference type="EMBL" id="GAU48593.1"/>
    </source>
</evidence>
<dbReference type="InterPro" id="IPR001584">
    <property type="entry name" value="Integrase_cat-core"/>
</dbReference>
<gene>
    <name evidence="4" type="ORF">TSUD_179750</name>
</gene>
<feature type="compositionally biased region" description="Polar residues" evidence="2">
    <location>
        <begin position="788"/>
        <end position="811"/>
    </location>
</feature>
<dbReference type="CDD" id="cd09272">
    <property type="entry name" value="RNase_HI_RT_Ty1"/>
    <property type="match status" value="1"/>
</dbReference>
<dbReference type="InterPro" id="IPR036397">
    <property type="entry name" value="RNaseH_sf"/>
</dbReference>
<dbReference type="GO" id="GO:0004190">
    <property type="term" value="F:aspartic-type endopeptidase activity"/>
    <property type="evidence" value="ECO:0007669"/>
    <property type="project" value="UniProtKB-KW"/>
</dbReference>
<feature type="compositionally biased region" description="Low complexity" evidence="2">
    <location>
        <begin position="722"/>
        <end position="755"/>
    </location>
</feature>
<dbReference type="Pfam" id="PF22936">
    <property type="entry name" value="Pol_BBD"/>
    <property type="match status" value="1"/>
</dbReference>
<dbReference type="SUPFAM" id="SSF53098">
    <property type="entry name" value="Ribonuclease H-like"/>
    <property type="match status" value="1"/>
</dbReference>
<name>A0A2Z6P274_TRISU</name>
<proteinExistence type="predicted"/>
<dbReference type="Pfam" id="PF14223">
    <property type="entry name" value="Retrotran_gag_2"/>
    <property type="match status" value="1"/>
</dbReference>
<dbReference type="GO" id="GO:0015074">
    <property type="term" value="P:DNA integration"/>
    <property type="evidence" value="ECO:0007669"/>
    <property type="project" value="InterPro"/>
</dbReference>
<dbReference type="InterPro" id="IPR054722">
    <property type="entry name" value="PolX-like_BBD"/>
</dbReference>
<feature type="compositionally biased region" description="Gly residues" evidence="2">
    <location>
        <begin position="244"/>
        <end position="263"/>
    </location>
</feature>
<dbReference type="Gene3D" id="3.30.420.10">
    <property type="entry name" value="Ribonuclease H-like superfamily/Ribonuclease H"/>
    <property type="match status" value="1"/>
</dbReference>
<feature type="compositionally biased region" description="Low complexity" evidence="2">
    <location>
        <begin position="224"/>
        <end position="237"/>
    </location>
</feature>
<evidence type="ECO:0000313" key="5">
    <source>
        <dbReference type="Proteomes" id="UP000242715"/>
    </source>
</evidence>
<feature type="domain" description="Integrase catalytic" evidence="3">
    <location>
        <begin position="481"/>
        <end position="645"/>
    </location>
</feature>
<keyword evidence="1" id="KW-0378">Hydrolase</keyword>
<evidence type="ECO:0000259" key="3">
    <source>
        <dbReference type="PROSITE" id="PS50994"/>
    </source>
</evidence>
<sequence length="1364" mass="151250">MADLNPFQGNKIANLISLKLDDTNFKQWKQQVYGVIHGLDLQKFITNPVIPEKFLNNDDRIAGTINPLHQQWEKHDALICTWLLSTISDSHTLLSKVVDLTFSWQVWNEIHRHFDTLLTTKARQLRSELRTLSKGDRTVAEFIQRVRVINESLISVGDPVPLRNLIEVVLDALPEDYDSVVAAISSKSLTVSIDEVESDLLAHESRLEKNKKQCLTEAATVNLAQASSPSNSSQNSSTDSQCGGRYGRGGGRFGRGGRSGRGYSGYQPPQYPSFFPNSYGYGFAPRAQRPPAPQALLTNGSTNFNNQWWYPDSGASHHVTPDASNLSDAASLPGSDQVLMGNGQGLAINSVGSMTFKSKTNPNSCLNLNNLLLVPSITKNLISVSRFAQDNKVFFEFHPTFCLVKSQATSEVLLHGIVGKDGLYRFASPLDSISAIRHPHHDTLREAFKTCNVHIPTKHTLCTACCLGKSHRIHAPSSTTVYSMPFELVTCDLWGPAPIKSSTGYTYFLTCVDACTIFIWVYPLKLKSETLTKFTQFKSMIELQFGCKIKVVKTDGGGEFRPFTKFLTELGVIHRLTCPHTHHQNGLVERKHRHIVETGLTLLSQANIPLKFWDHAFITATFLINRLLTPVLNNNSPYYALLHKYPDYKSLKVFGCACFPFLRPYHTTKLAYRSQECVFLGYSSVYKGYKCLSPEGRIYISKDVLFNEQKFPYSQLFPSSSLGPSPSGTSSQSSPIPLIIPSQPIPTPTQSSPNPTHTPPNSSPTTFISDPNVILNPLPITTIPMSADPTTPSSINSAYNQSTTSSPPIQRSNASQHIFSSSSSGGSNLSSTSPLLTPPPPPKPISAGHSMLTRSKAKLQPTILVTHIEPTTVRQALQSSHWVNAMKEEYNALLRNNTWSLVHPPAHKQPIGCKWVFRVKENPDGSIPKYKARLVAKGFHQQAGSDFTKTFSPVVKPVTVRTVLTMAVTNRWHIQQIDVNNAFLNGILEEVYMQQPPGFEGSDKTMVCKLHKALYGLKQAPRAWFDRLKAALVVFGFTASKCNSLPKIQQLISKLNAEFALKQLGTLDYFLGIEVFHLSNGALLLSQTKYIRDLLSKAHMTTTNGMATPMVSSLKLSKVGSVPVDNPTLFRSIVGALQYVTLTRPEIAYSVNKVCQFLSNPLDDHWKAVKRILRYLSGTLHHGLLLQAAPADKPLSLIGFSDADWASDPDDRRSTSGACIYVGPNLVSWWSKEQTLVARSSAEAEYISLANLSSEILWPQSLLTELGCQFATPKVLCDNLSTVSLAHNPILHHRTKHMELDIFFVREKVLNKSLVVAHVPAQDQWADVLTKPLSAAKFCALREKLRVFDKQCLVKTSSDSPREY</sequence>
<dbReference type="InterPro" id="IPR057670">
    <property type="entry name" value="SH3_retrovirus"/>
</dbReference>
<dbReference type="SUPFAM" id="SSF56672">
    <property type="entry name" value="DNA/RNA polymerases"/>
    <property type="match status" value="1"/>
</dbReference>
<dbReference type="GO" id="GO:0003676">
    <property type="term" value="F:nucleic acid binding"/>
    <property type="evidence" value="ECO:0007669"/>
    <property type="project" value="InterPro"/>
</dbReference>
<dbReference type="PANTHER" id="PTHR11439:SF455">
    <property type="entry name" value="RLK (RECEPTOR-LIKE PROTEIN KINASE) 8, PUTATIVE-RELATED"/>
    <property type="match status" value="1"/>
</dbReference>
<dbReference type="PANTHER" id="PTHR11439">
    <property type="entry name" value="GAG-POL-RELATED RETROTRANSPOSON"/>
    <property type="match status" value="1"/>
</dbReference>
<dbReference type="InterPro" id="IPR013103">
    <property type="entry name" value="RVT_2"/>
</dbReference>
<feature type="compositionally biased region" description="Low complexity" evidence="2">
    <location>
        <begin position="812"/>
        <end position="835"/>
    </location>
</feature>
<dbReference type="Proteomes" id="UP000242715">
    <property type="component" value="Unassembled WGS sequence"/>
</dbReference>
<dbReference type="InterPro" id="IPR012337">
    <property type="entry name" value="RNaseH-like_sf"/>
</dbReference>